<dbReference type="EMBL" id="BART01026763">
    <property type="protein sequence ID" value="GAH00809.1"/>
    <property type="molecule type" value="Genomic_DNA"/>
</dbReference>
<proteinExistence type="predicted"/>
<evidence type="ECO:0000256" key="1">
    <source>
        <dbReference type="ARBA" id="ARBA00004651"/>
    </source>
</evidence>
<feature type="region of interest" description="Disordered" evidence="6">
    <location>
        <begin position="68"/>
        <end position="87"/>
    </location>
</feature>
<organism evidence="9">
    <name type="scientific">marine sediment metagenome</name>
    <dbReference type="NCBI Taxonomy" id="412755"/>
    <lineage>
        <taxon>unclassified sequences</taxon>
        <taxon>metagenomes</taxon>
        <taxon>ecological metagenomes</taxon>
    </lineage>
</organism>
<feature type="compositionally biased region" description="Basic and acidic residues" evidence="6">
    <location>
        <begin position="77"/>
        <end position="87"/>
    </location>
</feature>
<dbReference type="AlphaFoldDB" id="X1D6S9"/>
<gene>
    <name evidence="9" type="ORF">S01H4_47632</name>
</gene>
<evidence type="ECO:0000256" key="6">
    <source>
        <dbReference type="SAM" id="MobiDB-lite"/>
    </source>
</evidence>
<sequence length="87" mass="9659">GLIMIQLAVMARAVLRPHRDPASRIAWVVVIAAVPVLGVIAYILFGETNIGRKRVDRAREVLASLPPMASTPFENEADSRPDLQERW</sequence>
<evidence type="ECO:0000313" key="9">
    <source>
        <dbReference type="EMBL" id="GAH00809.1"/>
    </source>
</evidence>
<dbReference type="InterPro" id="IPR027379">
    <property type="entry name" value="CLS_N"/>
</dbReference>
<accession>X1D6S9</accession>
<reference evidence="9" key="1">
    <citation type="journal article" date="2014" name="Front. Microbiol.">
        <title>High frequency of phylogenetically diverse reductive dehalogenase-homologous genes in deep subseafloor sedimentary metagenomes.</title>
        <authorList>
            <person name="Kawai M."/>
            <person name="Futagami T."/>
            <person name="Toyoda A."/>
            <person name="Takaki Y."/>
            <person name="Nishi S."/>
            <person name="Hori S."/>
            <person name="Arai W."/>
            <person name="Tsubouchi T."/>
            <person name="Morono Y."/>
            <person name="Uchiyama I."/>
            <person name="Ito T."/>
            <person name="Fujiyama A."/>
            <person name="Inagaki F."/>
            <person name="Takami H."/>
        </authorList>
    </citation>
    <scope>NUCLEOTIDE SEQUENCE</scope>
    <source>
        <strain evidence="9">Expedition CK06-06</strain>
    </source>
</reference>
<protein>
    <recommendedName>
        <fullName evidence="8">Cardiolipin synthase N-terminal domain-containing protein</fullName>
    </recommendedName>
</protein>
<feature type="domain" description="Cardiolipin synthase N-terminal" evidence="8">
    <location>
        <begin position="12"/>
        <end position="46"/>
    </location>
</feature>
<feature type="non-terminal residue" evidence="9">
    <location>
        <position position="1"/>
    </location>
</feature>
<feature type="transmembrane region" description="Helical" evidence="7">
    <location>
        <begin position="25"/>
        <end position="45"/>
    </location>
</feature>
<comment type="caution">
    <text evidence="9">The sequence shown here is derived from an EMBL/GenBank/DDBJ whole genome shotgun (WGS) entry which is preliminary data.</text>
</comment>
<name>X1D6S9_9ZZZZ</name>
<evidence type="ECO:0000259" key="8">
    <source>
        <dbReference type="Pfam" id="PF13396"/>
    </source>
</evidence>
<evidence type="ECO:0000256" key="7">
    <source>
        <dbReference type="SAM" id="Phobius"/>
    </source>
</evidence>
<evidence type="ECO:0000256" key="2">
    <source>
        <dbReference type="ARBA" id="ARBA00022475"/>
    </source>
</evidence>
<dbReference type="GO" id="GO:0005886">
    <property type="term" value="C:plasma membrane"/>
    <property type="evidence" value="ECO:0007669"/>
    <property type="project" value="UniProtKB-SubCell"/>
</dbReference>
<keyword evidence="4 7" id="KW-1133">Transmembrane helix</keyword>
<evidence type="ECO:0000256" key="3">
    <source>
        <dbReference type="ARBA" id="ARBA00022692"/>
    </source>
</evidence>
<keyword evidence="3 7" id="KW-0812">Transmembrane</keyword>
<comment type="subcellular location">
    <subcellularLocation>
        <location evidence="1">Cell membrane</location>
        <topology evidence="1">Multi-pass membrane protein</topology>
    </subcellularLocation>
</comment>
<dbReference type="Pfam" id="PF13396">
    <property type="entry name" value="PLDc_N"/>
    <property type="match status" value="1"/>
</dbReference>
<keyword evidence="5 7" id="KW-0472">Membrane</keyword>
<evidence type="ECO:0000256" key="5">
    <source>
        <dbReference type="ARBA" id="ARBA00023136"/>
    </source>
</evidence>
<keyword evidence="2" id="KW-1003">Cell membrane</keyword>
<evidence type="ECO:0000256" key="4">
    <source>
        <dbReference type="ARBA" id="ARBA00022989"/>
    </source>
</evidence>